<gene>
    <name evidence="1" type="ORF">KSP39_PZI017911</name>
</gene>
<sequence>MLRVARSISLRISGSNSALTHCMPGRKGARRSSSRTSISCSTGRCIPTSTIGRSGAHGRVVSWHSIKWAWACTYHIAPRRGAVNVQRTWMWDDISLCVEFQQIIW</sequence>
<protein>
    <submittedName>
        <fullName evidence="1">Uncharacterized protein</fullName>
    </submittedName>
</protein>
<reference evidence="1 2" key="1">
    <citation type="journal article" date="2022" name="Nat. Plants">
        <title>Genomes of leafy and leafless Platanthera orchids illuminate the evolution of mycoheterotrophy.</title>
        <authorList>
            <person name="Li M.H."/>
            <person name="Liu K.W."/>
            <person name="Li Z."/>
            <person name="Lu H.C."/>
            <person name="Ye Q.L."/>
            <person name="Zhang D."/>
            <person name="Wang J.Y."/>
            <person name="Li Y.F."/>
            <person name="Zhong Z.M."/>
            <person name="Liu X."/>
            <person name="Yu X."/>
            <person name="Liu D.K."/>
            <person name="Tu X.D."/>
            <person name="Liu B."/>
            <person name="Hao Y."/>
            <person name="Liao X.Y."/>
            <person name="Jiang Y.T."/>
            <person name="Sun W.H."/>
            <person name="Chen J."/>
            <person name="Chen Y.Q."/>
            <person name="Ai Y."/>
            <person name="Zhai J.W."/>
            <person name="Wu S.S."/>
            <person name="Zhou Z."/>
            <person name="Hsiao Y.Y."/>
            <person name="Wu W.L."/>
            <person name="Chen Y.Y."/>
            <person name="Lin Y.F."/>
            <person name="Hsu J.L."/>
            <person name="Li C.Y."/>
            <person name="Wang Z.W."/>
            <person name="Zhao X."/>
            <person name="Zhong W.Y."/>
            <person name="Ma X.K."/>
            <person name="Ma L."/>
            <person name="Huang J."/>
            <person name="Chen G.Z."/>
            <person name="Huang M.Z."/>
            <person name="Huang L."/>
            <person name="Peng D.H."/>
            <person name="Luo Y.B."/>
            <person name="Zou S.Q."/>
            <person name="Chen S.P."/>
            <person name="Lan S."/>
            <person name="Tsai W.C."/>
            <person name="Van de Peer Y."/>
            <person name="Liu Z.J."/>
        </authorList>
    </citation>
    <scope>NUCLEOTIDE SEQUENCE [LARGE SCALE GENOMIC DNA]</scope>
    <source>
        <strain evidence="1">Lor287</strain>
    </source>
</reference>
<dbReference type="EMBL" id="JBBWWQ010000015">
    <property type="protein sequence ID" value="KAK8928477.1"/>
    <property type="molecule type" value="Genomic_DNA"/>
</dbReference>
<dbReference type="Proteomes" id="UP001418222">
    <property type="component" value="Unassembled WGS sequence"/>
</dbReference>
<comment type="caution">
    <text evidence="1">The sequence shown here is derived from an EMBL/GenBank/DDBJ whole genome shotgun (WGS) entry which is preliminary data.</text>
</comment>
<name>A0AAP0B592_9ASPA</name>
<dbReference type="AlphaFoldDB" id="A0AAP0B592"/>
<evidence type="ECO:0000313" key="1">
    <source>
        <dbReference type="EMBL" id="KAK8928477.1"/>
    </source>
</evidence>
<organism evidence="1 2">
    <name type="scientific">Platanthera zijinensis</name>
    <dbReference type="NCBI Taxonomy" id="2320716"/>
    <lineage>
        <taxon>Eukaryota</taxon>
        <taxon>Viridiplantae</taxon>
        <taxon>Streptophyta</taxon>
        <taxon>Embryophyta</taxon>
        <taxon>Tracheophyta</taxon>
        <taxon>Spermatophyta</taxon>
        <taxon>Magnoliopsida</taxon>
        <taxon>Liliopsida</taxon>
        <taxon>Asparagales</taxon>
        <taxon>Orchidaceae</taxon>
        <taxon>Orchidoideae</taxon>
        <taxon>Orchideae</taxon>
        <taxon>Orchidinae</taxon>
        <taxon>Platanthera</taxon>
    </lineage>
</organism>
<accession>A0AAP0B592</accession>
<proteinExistence type="predicted"/>
<keyword evidence="2" id="KW-1185">Reference proteome</keyword>
<evidence type="ECO:0000313" key="2">
    <source>
        <dbReference type="Proteomes" id="UP001418222"/>
    </source>
</evidence>